<dbReference type="Gene3D" id="3.30.70.120">
    <property type="match status" value="1"/>
</dbReference>
<dbReference type="PROSITE" id="PS51343">
    <property type="entry name" value="PII_GLNB_DOM"/>
    <property type="match status" value="1"/>
</dbReference>
<comment type="caution">
    <text evidence="1">The sequence shown here is derived from an EMBL/GenBank/DDBJ whole genome shotgun (WGS) entry which is preliminary data.</text>
</comment>
<dbReference type="AlphaFoldDB" id="A0A0W8G5P1"/>
<dbReference type="EMBL" id="LNQE01000235">
    <property type="protein sequence ID" value="KUG28302.1"/>
    <property type="molecule type" value="Genomic_DNA"/>
</dbReference>
<dbReference type="GO" id="GO:0006808">
    <property type="term" value="P:regulation of nitrogen utilization"/>
    <property type="evidence" value="ECO:0007669"/>
    <property type="project" value="InterPro"/>
</dbReference>
<accession>A0A0W8G5P1</accession>
<protein>
    <submittedName>
        <fullName evidence="1">Nitrogen regulatory protein p-ii</fullName>
    </submittedName>
</protein>
<dbReference type="GO" id="GO:0005524">
    <property type="term" value="F:ATP binding"/>
    <property type="evidence" value="ECO:0007669"/>
    <property type="project" value="TreeGrafter"/>
</dbReference>
<dbReference type="PRINTS" id="PR00340">
    <property type="entry name" value="PIIGLNB"/>
</dbReference>
<sequence length="124" mass="12977">MKEVMAIIRMNKMNQTKKALADAGLPAFVALECLGRGRGLINQDVLAGAAEGNEEAIALLGTKGRLYPKRIVTVVVPDADVQKVVETIMGVNTTGRAGDGKIMVMPIGDSVRVRTGEAGEAAVS</sequence>
<dbReference type="SMART" id="SM00938">
    <property type="entry name" value="P-II"/>
    <property type="match status" value="1"/>
</dbReference>
<dbReference type="SUPFAM" id="SSF54913">
    <property type="entry name" value="GlnB-like"/>
    <property type="match status" value="1"/>
</dbReference>
<name>A0A0W8G5P1_9ZZZZ</name>
<reference evidence="1" key="1">
    <citation type="journal article" date="2015" name="Proc. Natl. Acad. Sci. U.S.A.">
        <title>Networks of energetic and metabolic interactions define dynamics in microbial communities.</title>
        <authorList>
            <person name="Embree M."/>
            <person name="Liu J.K."/>
            <person name="Al-Bassam M.M."/>
            <person name="Zengler K."/>
        </authorList>
    </citation>
    <scope>NUCLEOTIDE SEQUENCE</scope>
</reference>
<proteinExistence type="predicted"/>
<dbReference type="InterPro" id="IPR011322">
    <property type="entry name" value="N-reg_PII-like_a/b"/>
</dbReference>
<dbReference type="Pfam" id="PF00543">
    <property type="entry name" value="P-II"/>
    <property type="match status" value="1"/>
</dbReference>
<dbReference type="InterPro" id="IPR015867">
    <property type="entry name" value="N-reg_PII/ATP_PRibTrfase_C"/>
</dbReference>
<evidence type="ECO:0000313" key="1">
    <source>
        <dbReference type="EMBL" id="KUG28302.1"/>
    </source>
</evidence>
<dbReference type="InterPro" id="IPR002187">
    <property type="entry name" value="N-reg_PII"/>
</dbReference>
<dbReference type="GO" id="GO:0005829">
    <property type="term" value="C:cytosol"/>
    <property type="evidence" value="ECO:0007669"/>
    <property type="project" value="TreeGrafter"/>
</dbReference>
<dbReference type="PANTHER" id="PTHR30115">
    <property type="entry name" value="NITROGEN REGULATORY PROTEIN P-II"/>
    <property type="match status" value="1"/>
</dbReference>
<gene>
    <name evidence="1" type="ORF">ASZ90_001830</name>
</gene>
<dbReference type="GO" id="GO:0030234">
    <property type="term" value="F:enzyme regulator activity"/>
    <property type="evidence" value="ECO:0007669"/>
    <property type="project" value="InterPro"/>
</dbReference>
<dbReference type="PANTHER" id="PTHR30115:SF11">
    <property type="entry name" value="NITROGEN REGULATORY PROTEIN P-II HOMOLOG"/>
    <property type="match status" value="1"/>
</dbReference>
<organism evidence="1">
    <name type="scientific">hydrocarbon metagenome</name>
    <dbReference type="NCBI Taxonomy" id="938273"/>
    <lineage>
        <taxon>unclassified sequences</taxon>
        <taxon>metagenomes</taxon>
        <taxon>ecological metagenomes</taxon>
    </lineage>
</organism>